<evidence type="ECO:0000256" key="4">
    <source>
        <dbReference type="ARBA" id="ARBA00023163"/>
    </source>
</evidence>
<sequence length="298" mass="31547">MLDPHRLRIFRAVVASGSVNAAAANLGYTPSAVSQHVTALQRETGLVLLARSGRGIEPTSVGLALAEQIDGALSRLGDVETFVADLRNGRTGSLSMAYFPSVGAAWLPAVARTLLRRFPDIRLDLELRDDFAAGAAKRVDIQLLVAPPGFTGSRDTRAHHLLDDPYVVVVPPGHPLAGAGAVELARLAGERWIDNDFARGWCRENLIDACRSAGFTPPFRVEAHDYPTALAFVEAGIGVTVLPRLGAANLPAGLVAVPVTAPAVHRSIHAVVQTSVEATPPAECVLEELRRCARSAAD</sequence>
<gene>
    <name evidence="6" type="ORF">Aau02nite_55930</name>
</gene>
<dbReference type="RefSeq" id="WP_212991520.1">
    <property type="nucleotide sequence ID" value="NZ_BAABEA010000054.1"/>
</dbReference>
<keyword evidence="3" id="KW-0238">DNA-binding</keyword>
<evidence type="ECO:0000256" key="3">
    <source>
        <dbReference type="ARBA" id="ARBA00023125"/>
    </source>
</evidence>
<dbReference type="CDD" id="cd08423">
    <property type="entry name" value="PBP2_LTTR_like_6"/>
    <property type="match status" value="1"/>
</dbReference>
<dbReference type="InterPro" id="IPR000847">
    <property type="entry name" value="LysR_HTH_N"/>
</dbReference>
<dbReference type="InterPro" id="IPR036390">
    <property type="entry name" value="WH_DNA-bd_sf"/>
</dbReference>
<dbReference type="GO" id="GO:0003677">
    <property type="term" value="F:DNA binding"/>
    <property type="evidence" value="ECO:0007669"/>
    <property type="project" value="UniProtKB-KW"/>
</dbReference>
<organism evidence="6 7">
    <name type="scientific">Actinoplanes auranticolor</name>
    <dbReference type="NCBI Taxonomy" id="47988"/>
    <lineage>
        <taxon>Bacteria</taxon>
        <taxon>Bacillati</taxon>
        <taxon>Actinomycetota</taxon>
        <taxon>Actinomycetes</taxon>
        <taxon>Micromonosporales</taxon>
        <taxon>Micromonosporaceae</taxon>
        <taxon>Actinoplanes</taxon>
    </lineage>
</organism>
<evidence type="ECO:0000313" key="6">
    <source>
        <dbReference type="EMBL" id="GIM73417.1"/>
    </source>
</evidence>
<protein>
    <submittedName>
        <fullName evidence="6">LysR family transcriptional regulator</fullName>
    </submittedName>
</protein>
<dbReference type="Pfam" id="PF03466">
    <property type="entry name" value="LysR_substrate"/>
    <property type="match status" value="1"/>
</dbReference>
<dbReference type="SUPFAM" id="SSF46785">
    <property type="entry name" value="Winged helix' DNA-binding domain"/>
    <property type="match status" value="1"/>
</dbReference>
<evidence type="ECO:0000256" key="2">
    <source>
        <dbReference type="ARBA" id="ARBA00023015"/>
    </source>
</evidence>
<dbReference type="InterPro" id="IPR011991">
    <property type="entry name" value="ArsR-like_HTH"/>
</dbReference>
<proteinExistence type="inferred from homology"/>
<keyword evidence="2" id="KW-0805">Transcription regulation</keyword>
<evidence type="ECO:0000313" key="7">
    <source>
        <dbReference type="Proteomes" id="UP000681340"/>
    </source>
</evidence>
<evidence type="ECO:0000256" key="1">
    <source>
        <dbReference type="ARBA" id="ARBA00009437"/>
    </source>
</evidence>
<dbReference type="PANTHER" id="PTHR30346">
    <property type="entry name" value="TRANSCRIPTIONAL DUAL REGULATOR HCAR-RELATED"/>
    <property type="match status" value="1"/>
</dbReference>
<feature type="domain" description="HTH lysR-type" evidence="5">
    <location>
        <begin position="2"/>
        <end position="59"/>
    </location>
</feature>
<name>A0A919SJ82_9ACTN</name>
<reference evidence="6" key="1">
    <citation type="submission" date="2021-03" db="EMBL/GenBank/DDBJ databases">
        <title>Whole genome shotgun sequence of Actinoplanes auranticolor NBRC 12245.</title>
        <authorList>
            <person name="Komaki H."/>
            <person name="Tamura T."/>
        </authorList>
    </citation>
    <scope>NUCLEOTIDE SEQUENCE</scope>
    <source>
        <strain evidence="6">NBRC 12245</strain>
    </source>
</reference>
<dbReference type="Gene3D" id="3.40.190.10">
    <property type="entry name" value="Periplasmic binding protein-like II"/>
    <property type="match status" value="2"/>
</dbReference>
<keyword evidence="7" id="KW-1185">Reference proteome</keyword>
<dbReference type="InterPro" id="IPR005119">
    <property type="entry name" value="LysR_subst-bd"/>
</dbReference>
<evidence type="ECO:0000259" key="5">
    <source>
        <dbReference type="PROSITE" id="PS50931"/>
    </source>
</evidence>
<comment type="similarity">
    <text evidence="1">Belongs to the LysR transcriptional regulatory family.</text>
</comment>
<dbReference type="PANTHER" id="PTHR30346:SF29">
    <property type="entry name" value="LYSR SUBSTRATE-BINDING"/>
    <property type="match status" value="1"/>
</dbReference>
<dbReference type="SUPFAM" id="SSF53850">
    <property type="entry name" value="Periplasmic binding protein-like II"/>
    <property type="match status" value="1"/>
</dbReference>
<dbReference type="GO" id="GO:0032993">
    <property type="term" value="C:protein-DNA complex"/>
    <property type="evidence" value="ECO:0007669"/>
    <property type="project" value="TreeGrafter"/>
</dbReference>
<accession>A0A919SJ82</accession>
<dbReference type="GO" id="GO:0003700">
    <property type="term" value="F:DNA-binding transcription factor activity"/>
    <property type="evidence" value="ECO:0007669"/>
    <property type="project" value="InterPro"/>
</dbReference>
<dbReference type="InterPro" id="IPR036388">
    <property type="entry name" value="WH-like_DNA-bd_sf"/>
</dbReference>
<dbReference type="AlphaFoldDB" id="A0A919SJ82"/>
<dbReference type="Pfam" id="PF00126">
    <property type="entry name" value="HTH_1"/>
    <property type="match status" value="1"/>
</dbReference>
<dbReference type="PROSITE" id="PS50931">
    <property type="entry name" value="HTH_LYSR"/>
    <property type="match status" value="1"/>
</dbReference>
<comment type="caution">
    <text evidence="6">The sequence shown here is derived from an EMBL/GenBank/DDBJ whole genome shotgun (WGS) entry which is preliminary data.</text>
</comment>
<dbReference type="CDD" id="cd00090">
    <property type="entry name" value="HTH_ARSR"/>
    <property type="match status" value="1"/>
</dbReference>
<dbReference type="Gene3D" id="1.10.10.10">
    <property type="entry name" value="Winged helix-like DNA-binding domain superfamily/Winged helix DNA-binding domain"/>
    <property type="match status" value="1"/>
</dbReference>
<dbReference type="Proteomes" id="UP000681340">
    <property type="component" value="Unassembled WGS sequence"/>
</dbReference>
<dbReference type="EMBL" id="BOQL01000044">
    <property type="protein sequence ID" value="GIM73417.1"/>
    <property type="molecule type" value="Genomic_DNA"/>
</dbReference>
<keyword evidence="4" id="KW-0804">Transcription</keyword>